<feature type="compositionally biased region" description="Basic and acidic residues" evidence="1">
    <location>
        <begin position="84"/>
        <end position="94"/>
    </location>
</feature>
<dbReference type="WBParaSite" id="MCU_003632-RF">
    <property type="protein sequence ID" value="MCU_003632-RF"/>
    <property type="gene ID" value="MCU_003632"/>
</dbReference>
<organism evidence="2">
    <name type="scientific">Mesocestoides corti</name>
    <name type="common">Flatworm</name>
    <dbReference type="NCBI Taxonomy" id="53468"/>
    <lineage>
        <taxon>Eukaryota</taxon>
        <taxon>Metazoa</taxon>
        <taxon>Spiralia</taxon>
        <taxon>Lophotrochozoa</taxon>
        <taxon>Platyhelminthes</taxon>
        <taxon>Cestoda</taxon>
        <taxon>Eucestoda</taxon>
        <taxon>Cyclophyllidea</taxon>
        <taxon>Mesocestoididae</taxon>
        <taxon>Mesocestoides</taxon>
    </lineage>
</organism>
<feature type="region of interest" description="Disordered" evidence="1">
    <location>
        <begin position="78"/>
        <end position="209"/>
    </location>
</feature>
<feature type="compositionally biased region" description="Basic and acidic residues" evidence="1">
    <location>
        <begin position="153"/>
        <end position="178"/>
    </location>
</feature>
<feature type="compositionally biased region" description="Basic and acidic residues" evidence="1">
    <location>
        <begin position="118"/>
        <end position="127"/>
    </location>
</feature>
<proteinExistence type="predicted"/>
<evidence type="ECO:0000256" key="1">
    <source>
        <dbReference type="SAM" id="MobiDB-lite"/>
    </source>
</evidence>
<name>A0A5K3EZ30_MESCO</name>
<reference evidence="2" key="1">
    <citation type="submission" date="2019-11" db="UniProtKB">
        <authorList>
            <consortium name="WormBaseParasite"/>
        </authorList>
    </citation>
    <scope>IDENTIFICATION</scope>
</reference>
<feature type="compositionally biased region" description="Basic and acidic residues" evidence="1">
    <location>
        <begin position="542"/>
        <end position="558"/>
    </location>
</feature>
<protein>
    <submittedName>
        <fullName evidence="2">TPR_REGION domain-containing protein</fullName>
    </submittedName>
</protein>
<sequence length="767" mass="86214">MEECDREPLKVYLETIDSQALVDEDEYGHEKTRALSVQALRLRPNDVIEIMKSNLQVEVEGYLEDEGLSKEMVSGEVSMISEELGSKHEVVDESERPEEEQVSPPPPDLPMKEPSPVTKEDTSSKPTEEEEESDVSEVKAGAEAKVPLFTFEKTPEEEARAELEPGRIADELPEKRISEVSPRGLEPPPPSYETPSPVERQASPEMKAPTPVWRKSANVEGILKRLEMADDSDLLTPDQLLGFPRDSHSALALQQLALVYEKLKDTSAAAKRKAYDQATRAMADVKLTKQRKQRVDTPHVTIESEGTTSDEAPLQWVRGFEEGRRSKVEASPRVTPLITKQRRLTATKQIQASRKPPVKLPPLVAKTDITLKETAAVHEALPDDHLFEGEKYEKRKSKHVGSRNVRTALLRSGRLKLPSLFPAPGIKRQYTSADYGGISSARVETIAPVDMTLHVIPPIRSARAQTRLEAEGASGVDLINPVVLTVCETPTTVPVITERLAGANQRRVTMFLRGRKQNVSEDGPTTSKFSKTPRTLPAVKVDAPEKTSQERQTPPEHFSHKKVPKVRTNHRLVTEDIRMELLLKMMRTQLKTRDLIEVMIDLHTGQPSKKTKQVVKEGYEMLKDQKYTSLDDETPEKCRIQLRPPCVPFADWRRIGASAARAQIANPADEFAYPGCYSVPDSHCEQSKIAEIGGFRNELNFKHISRRSNIVGRVLNFIQERGESFEPIETFKMRKDTAMMHLIFLPLKVHLVNHSGLLQENTIFNEI</sequence>
<evidence type="ECO:0000313" key="2">
    <source>
        <dbReference type="WBParaSite" id="MCU_003632-RF"/>
    </source>
</evidence>
<accession>A0A5K3EZ30</accession>
<feature type="region of interest" description="Disordered" evidence="1">
    <location>
        <begin position="540"/>
        <end position="562"/>
    </location>
</feature>
<dbReference type="AlphaFoldDB" id="A0A5K3EZ30"/>